<feature type="transmembrane region" description="Helical" evidence="1">
    <location>
        <begin position="43"/>
        <end position="76"/>
    </location>
</feature>
<dbReference type="RefSeq" id="WP_147440935.1">
    <property type="nucleotide sequence ID" value="NZ_BMEK01000002.1"/>
</dbReference>
<reference evidence="2 3" key="1">
    <citation type="submission" date="2018-10" db="EMBL/GenBank/DDBJ databases">
        <authorList>
            <person name="Li J."/>
        </authorList>
    </citation>
    <scope>NUCLEOTIDE SEQUENCE [LARGE SCALE GENOMIC DNA]</scope>
    <source>
        <strain evidence="2 3">ZD1-4</strain>
    </source>
</reference>
<dbReference type="AlphaFoldDB" id="A0A3L7J671"/>
<protein>
    <submittedName>
        <fullName evidence="2">Uncharacterized protein</fullName>
    </submittedName>
</protein>
<proteinExistence type="predicted"/>
<organism evidence="2 3">
    <name type="scientific">Mycetocola zhadangensis</name>
    <dbReference type="NCBI Taxonomy" id="1164595"/>
    <lineage>
        <taxon>Bacteria</taxon>
        <taxon>Bacillati</taxon>
        <taxon>Actinomycetota</taxon>
        <taxon>Actinomycetes</taxon>
        <taxon>Micrococcales</taxon>
        <taxon>Microbacteriaceae</taxon>
        <taxon>Mycetocola</taxon>
    </lineage>
</organism>
<keyword evidence="1" id="KW-0472">Membrane</keyword>
<gene>
    <name evidence="2" type="ORF">D9V28_07185</name>
</gene>
<sequence length="100" mass="10703">MTLLAVGLTVSTAAGMLESQTAGREQISLRKRNRGYGQPLANVVVGLAASLLVLAGAVFLVIAWGTPAVFFISFVFAPRLMVIALHNRHVRTSQLARVSR</sequence>
<dbReference type="EMBL" id="RCWJ01000002">
    <property type="protein sequence ID" value="RLQ84022.1"/>
    <property type="molecule type" value="Genomic_DNA"/>
</dbReference>
<comment type="caution">
    <text evidence="2">The sequence shown here is derived from an EMBL/GenBank/DDBJ whole genome shotgun (WGS) entry which is preliminary data.</text>
</comment>
<evidence type="ECO:0000256" key="1">
    <source>
        <dbReference type="SAM" id="Phobius"/>
    </source>
</evidence>
<dbReference type="Proteomes" id="UP000282460">
    <property type="component" value="Unassembled WGS sequence"/>
</dbReference>
<keyword evidence="3" id="KW-1185">Reference proteome</keyword>
<keyword evidence="1" id="KW-1133">Transmembrane helix</keyword>
<evidence type="ECO:0000313" key="3">
    <source>
        <dbReference type="Proteomes" id="UP000282460"/>
    </source>
</evidence>
<accession>A0A3L7J671</accession>
<keyword evidence="1" id="KW-0812">Transmembrane</keyword>
<evidence type="ECO:0000313" key="2">
    <source>
        <dbReference type="EMBL" id="RLQ84022.1"/>
    </source>
</evidence>
<name>A0A3L7J671_9MICO</name>